<evidence type="ECO:0000313" key="5">
    <source>
        <dbReference type="EMBL" id="KAK2880853.1"/>
    </source>
</evidence>
<dbReference type="PROSITE" id="PS50026">
    <property type="entry name" value="EGF_3"/>
    <property type="match status" value="1"/>
</dbReference>
<dbReference type="Proteomes" id="UP001187343">
    <property type="component" value="Unassembled WGS sequence"/>
</dbReference>
<dbReference type="PROSITE" id="PS01186">
    <property type="entry name" value="EGF_2"/>
    <property type="match status" value="1"/>
</dbReference>
<feature type="disulfide bond" evidence="3">
    <location>
        <begin position="137"/>
        <end position="146"/>
    </location>
</feature>
<dbReference type="PROSITE" id="PS00022">
    <property type="entry name" value="EGF_1"/>
    <property type="match status" value="1"/>
</dbReference>
<evidence type="ECO:0000256" key="2">
    <source>
        <dbReference type="ARBA" id="ARBA00023157"/>
    </source>
</evidence>
<dbReference type="FunFam" id="2.10.25.10:FF:000490">
    <property type="entry name" value="von Willebrand factor D and EGF domain-containing protein"/>
    <property type="match status" value="1"/>
</dbReference>
<dbReference type="AlphaFoldDB" id="A0AA88PDT4"/>
<keyword evidence="3" id="KW-0245">EGF-like domain</keyword>
<proteinExistence type="predicted"/>
<protein>
    <recommendedName>
        <fullName evidence="4">EGF-like domain-containing protein</fullName>
    </recommendedName>
</protein>
<dbReference type="GO" id="GO:0005102">
    <property type="term" value="F:signaling receptor binding"/>
    <property type="evidence" value="ECO:0007669"/>
    <property type="project" value="TreeGrafter"/>
</dbReference>
<dbReference type="Gene3D" id="2.10.25.10">
    <property type="entry name" value="Laminin"/>
    <property type="match status" value="1"/>
</dbReference>
<feature type="disulfide bond" evidence="3">
    <location>
        <begin position="119"/>
        <end position="129"/>
    </location>
</feature>
<dbReference type="PANTHER" id="PTHR14949:SF56">
    <property type="entry name" value="EGF-LIKE-DOMAIN, MULTIPLE 7"/>
    <property type="match status" value="1"/>
</dbReference>
<evidence type="ECO:0000256" key="1">
    <source>
        <dbReference type="ARBA" id="ARBA00022729"/>
    </source>
</evidence>
<reference evidence="5" key="1">
    <citation type="submission" date="2023-08" db="EMBL/GenBank/DDBJ databases">
        <title>Chromosome-level Genome Assembly of mud carp (Cirrhinus molitorella).</title>
        <authorList>
            <person name="Liu H."/>
        </authorList>
    </citation>
    <scope>NUCLEOTIDE SEQUENCE</scope>
    <source>
        <strain evidence="5">Prfri</strain>
        <tissue evidence="5">Muscle</tissue>
    </source>
</reference>
<gene>
    <name evidence="5" type="ORF">Q8A67_018121</name>
</gene>
<dbReference type="GO" id="GO:0005576">
    <property type="term" value="C:extracellular region"/>
    <property type="evidence" value="ECO:0007669"/>
    <property type="project" value="TreeGrafter"/>
</dbReference>
<evidence type="ECO:0000313" key="6">
    <source>
        <dbReference type="Proteomes" id="UP001187343"/>
    </source>
</evidence>
<dbReference type="InterPro" id="IPR050969">
    <property type="entry name" value="Dev_Signal_Modulators"/>
</dbReference>
<dbReference type="InterPro" id="IPR000742">
    <property type="entry name" value="EGF"/>
</dbReference>
<keyword evidence="2 3" id="KW-1015">Disulfide bond</keyword>
<keyword evidence="1" id="KW-0732">Signal</keyword>
<sequence>MGPVEWLFLLSLTPKRRVTHLANMPGFALETTAASAQEDMREKPANMQTVIQSVKMVENAFDLENADVLQDLEENSVTKWFVTVAVGMVGCRNGGSCVAPGICSCPEGWIGGACHTAVCKKPCVNGGKCVSPNTCRCRAPFSGPQCEERKKLF</sequence>
<comment type="caution">
    <text evidence="5">The sequence shown here is derived from an EMBL/GenBank/DDBJ whole genome shotgun (WGS) entry which is preliminary data.</text>
</comment>
<comment type="caution">
    <text evidence="3">Lacks conserved residue(s) required for the propagation of feature annotation.</text>
</comment>
<feature type="domain" description="EGF-like" evidence="4">
    <location>
        <begin position="115"/>
        <end position="147"/>
    </location>
</feature>
<dbReference type="EMBL" id="JAUYZG010000018">
    <property type="protein sequence ID" value="KAK2880853.1"/>
    <property type="molecule type" value="Genomic_DNA"/>
</dbReference>
<dbReference type="SUPFAM" id="SSF57196">
    <property type="entry name" value="EGF/Laminin"/>
    <property type="match status" value="1"/>
</dbReference>
<dbReference type="PANTHER" id="PTHR14949">
    <property type="entry name" value="EGF-LIKE-DOMAIN, MULTIPLE 7, 8"/>
    <property type="match status" value="1"/>
</dbReference>
<name>A0AA88PDT4_9TELE</name>
<evidence type="ECO:0000259" key="4">
    <source>
        <dbReference type="PROSITE" id="PS50026"/>
    </source>
</evidence>
<accession>A0AA88PDT4</accession>
<keyword evidence="6" id="KW-1185">Reference proteome</keyword>
<evidence type="ECO:0000256" key="3">
    <source>
        <dbReference type="PROSITE-ProRule" id="PRU00076"/>
    </source>
</evidence>
<dbReference type="SMART" id="SM00181">
    <property type="entry name" value="EGF"/>
    <property type="match status" value="2"/>
</dbReference>
<dbReference type="GO" id="GO:0009986">
    <property type="term" value="C:cell surface"/>
    <property type="evidence" value="ECO:0007669"/>
    <property type="project" value="TreeGrafter"/>
</dbReference>
<organism evidence="5 6">
    <name type="scientific">Cirrhinus molitorella</name>
    <name type="common">mud carp</name>
    <dbReference type="NCBI Taxonomy" id="172907"/>
    <lineage>
        <taxon>Eukaryota</taxon>
        <taxon>Metazoa</taxon>
        <taxon>Chordata</taxon>
        <taxon>Craniata</taxon>
        <taxon>Vertebrata</taxon>
        <taxon>Euteleostomi</taxon>
        <taxon>Actinopterygii</taxon>
        <taxon>Neopterygii</taxon>
        <taxon>Teleostei</taxon>
        <taxon>Ostariophysi</taxon>
        <taxon>Cypriniformes</taxon>
        <taxon>Cyprinidae</taxon>
        <taxon>Labeoninae</taxon>
        <taxon>Labeonini</taxon>
        <taxon>Cirrhinus</taxon>
    </lineage>
</organism>